<dbReference type="OrthoDB" id="1293114at2759"/>
<feature type="region of interest" description="Disordered" evidence="3">
    <location>
        <begin position="620"/>
        <end position="830"/>
    </location>
</feature>
<dbReference type="Proteomes" id="UP000800235">
    <property type="component" value="Unassembled WGS sequence"/>
</dbReference>
<organism evidence="5 6">
    <name type="scientific">Tothia fuscella</name>
    <dbReference type="NCBI Taxonomy" id="1048955"/>
    <lineage>
        <taxon>Eukaryota</taxon>
        <taxon>Fungi</taxon>
        <taxon>Dikarya</taxon>
        <taxon>Ascomycota</taxon>
        <taxon>Pezizomycotina</taxon>
        <taxon>Dothideomycetes</taxon>
        <taxon>Pleosporomycetidae</taxon>
        <taxon>Venturiales</taxon>
        <taxon>Cylindrosympodiaceae</taxon>
        <taxon>Tothia</taxon>
    </lineage>
</organism>
<gene>
    <name evidence="5" type="ORF">EJ08DRAFT_679139</name>
</gene>
<feature type="compositionally biased region" description="Polar residues" evidence="3">
    <location>
        <begin position="1356"/>
        <end position="1366"/>
    </location>
</feature>
<evidence type="ECO:0000259" key="4">
    <source>
        <dbReference type="PROSITE" id="PS50853"/>
    </source>
</evidence>
<feature type="compositionally biased region" description="Basic and acidic residues" evidence="3">
    <location>
        <begin position="1068"/>
        <end position="1090"/>
    </location>
</feature>
<proteinExistence type="predicted"/>
<feature type="compositionally biased region" description="Polar residues" evidence="3">
    <location>
        <begin position="819"/>
        <end position="830"/>
    </location>
</feature>
<keyword evidence="1 2" id="KW-0175">Coiled coil</keyword>
<feature type="compositionally biased region" description="Low complexity" evidence="3">
    <location>
        <begin position="620"/>
        <end position="638"/>
    </location>
</feature>
<sequence length="2484" mass="274090">MKKSSNLSSSPPGRAIEPELDIGQASSADNPFEPTSPTLTLGHSSPELPPLPDLPAFGRPPGTPAFQAPPDTDSTYYTASWGSPYDEPRPNSISANISDGYRRSATASSDIDEEDSPNPRFGLSHLIPSRLPPVRGYPITPTRPSTPSPKSPPSSPPKFSYFATSARSLRQLLSPSKSGERPKPASFSSSEQNWASKNWWSQEEALEDQGPEVELQLSPRPHDIVSLDQKIEPFQLDGTADTAARTDRLRDKGHKSRDSNLTLTQEDFWPSFSLQEHTPKMFTQRYAEPAVRDAPPDPVKSPSPLLPTPMDGPPPQFPRTESTASAAGSRSKKRVIYKGKSCWISVPQELPRGTEGNSPMPLTPAEVTARLEQFEKAGFDTRGFGHWHDADPLLPPQNAQNRAVYPDPTEDIEARRRRQFRVMVPDRLKWKAYEDFLREEKLRALGVSPGGESDTTPMSRQSSATFSASLPFSPPLPTSSAGSNRHGHHSSVFQTGGFVPGSSNHTSTRSIASPISSLSNPRSHIHRQSMFSPSSLQHQGNQSPGLQSWSPQQFINQHGIPKGGSPAIPEYAGRQSPVSPFGQQQQFPFGQRDELLAQMQRQKQQQMQMHLLQQQQQLQQQMQQHAMAARPTSTLPELPEADEEDAIPEPKQSVRSTGPELVIPKPSHRHNISVKLERDIQNSDYHLEDSIDKQLDDDEAFDSDPKAQPQKQVSGGSMMQSRWAKGPQDDKVKVRLPERTTSLKKSISPEIVSTSGLRTGSAPEPKPDIAVDQQAAAKVPLPSDRDEDIVMSDDSPPAFLANPWANDPTFKSKDPSPPKQASMSNHTSKSSLSGLNVAAKAFNPSANPSATFNPGIFSSSAFSFQPAKAKQFIPGSSTFSGSQSSRHSANGSISGLSAAAPAFSPSGSFNFSPNVSTFSPKAPEFSPTSFGTLSGVPTENAEFNFLPKAPVFKPTAPEFKPSGSAVLASETEAMSTSEPSEKIFSNIDISESDIAKPARRSKAVPIVPPKAGSAEPEAEPEEKEDEWGRITQGDLRQKRARRTDSDGDQVPQFATPSDEPQAPVMEEDVNKSEALSKELTPEMEEVRKPSESVTPTPLAEGTAKVADAESADEGDLPTPGPNDSMLLEAVAGAELGASPLAPVSPISEPTDDEDHASAVESKLPESETADTSTLSAMATPFEFKPTFGIPSESRPRMANGRSSFEGEKESELVSAPASPSSSSNVFNGELDNSSDRIGEDLHSGITSPNSKSRLLSDVRYYDDLEQPSFQEIDAVMKAFDEGGSDAGVEREEASWPNSSPERGTSPPRPDFAAKIRSDAPSPSPRRYHHFTSRNIPETDTASITQDPFSDGRAVPTQDSPVHNLNENLDVPISDWDDVVSSGEDALLRERTSFFDTRVSDVIQSALEKRLAPMEKRLQHAIEAQLARMPSTSAGRRVRSRATLDSDADDEEDDAETDAYSRGLSPRKDRKMDKFRIMLQEALAASDHRSHSPSPMSKSGLGVVHKALEEIKTSVSQPVNTSPLLDQLREIVDESVSRQNQALVLSREQAIHAEDNDRFSEFTEKFKEAAARITEETQARKEAEKREHDTARLLKLAEEELSLMKDLERDTESKLKSLEDVHSHATDEEGTRAKLSKSLMAATAENDALKETLEEYRISSDKWRSDIDQANEEKERIRGSFGALRIQVEEALRIRETMRSRIEKLQTDMTAAVGQVAHERAKWVKSDTEHRTRYEILSARIEAEGRTRERLEQELERLEIQEREGMRMRVILEQTQKENARLQQERERLEILQRDAGTLKLELVQTQKENQRLEDLVNSLRHESEEHQKTADQYAREFREARDAGHMEVQRTRGLMEIDIEAANNQVNIVRADLESEISRVRAELESVKMDSDIASAKYELELEQEADAKRHALHDLANAKTVALTEQRETFEERMEELRKQHRRDLDHVIENKNHSETFLKETHAQRLKEMQEQYDRVVEQAIADKDHSEAHHNDLLTLADSKIDHLQDKVLLLEEKLEIAKSAAHAAALAAQSAKGPGQATSPVATFTQSSRLPEKISPQALRESIAVLQEQLQERESQIENLEDELSKVDQEAPSKIKARDTEIGWLRELLGVRVDDLADLVNALSQPNYNRDAVRNAAIRIRASLQMEQQEKERLLNGGPQNFPTLASISSFASPKAAQLAAAIGNWRKGSAGLAPSGLGQSVSSVAGSNTSSRTQTPSKSQKPPTAQNFVAGLMTPPASNVRRTPEAESASTIGGRTSLSRLINEDNHVPLGVSRSAGKQTARPVTPTLLRQGSYDTDADEGEGFSTAGFYDDEGSTVDGTPRANRMRSFQDMDDRLYSNPSSVVSVLMSDISTTVFPLSQLVVSFLLYTQKAYIFQVPRMLHSSHKNNNAHHTRTINTKTYQEFNVQSSIKMCTPMIYPTNPWFIPSPPPPRNPYKQVKSLTPLVSEIRNLACGIAGMMLSRQNECFIIVKSVKRHLKA</sequence>
<feature type="compositionally biased region" description="Acidic residues" evidence="3">
    <location>
        <begin position="1445"/>
        <end position="1456"/>
    </location>
</feature>
<dbReference type="PROSITE" id="PS50853">
    <property type="entry name" value="FN3"/>
    <property type="match status" value="1"/>
</dbReference>
<feature type="coiled-coil region" evidence="2">
    <location>
        <begin position="2067"/>
        <end position="2094"/>
    </location>
</feature>
<feature type="coiled-coil region" evidence="2">
    <location>
        <begin position="1565"/>
        <end position="1599"/>
    </location>
</feature>
<feature type="compositionally biased region" description="Low complexity" evidence="3">
    <location>
        <begin position="462"/>
        <end position="471"/>
    </location>
</feature>
<comment type="caution">
    <text evidence="5">The sequence shown here is derived from an EMBL/GenBank/DDBJ whole genome shotgun (WGS) entry which is preliminary data.</text>
</comment>
<dbReference type="PANTHER" id="PTHR32083:SF0">
    <property type="entry name" value="CILIA AND FLAGELLA-ASSOCIATED PROTEIN 58"/>
    <property type="match status" value="1"/>
</dbReference>
<feature type="compositionally biased region" description="Pro residues" evidence="3">
    <location>
        <begin position="144"/>
        <end position="156"/>
    </location>
</feature>
<feature type="compositionally biased region" description="Polar residues" evidence="3">
    <location>
        <begin position="1"/>
        <end position="11"/>
    </location>
</feature>
<feature type="compositionally biased region" description="Polar residues" evidence="3">
    <location>
        <begin position="2217"/>
        <end position="2231"/>
    </location>
</feature>
<feature type="compositionally biased region" description="Polar residues" evidence="3">
    <location>
        <begin position="709"/>
        <end position="720"/>
    </location>
</feature>
<feature type="compositionally biased region" description="Polar residues" evidence="3">
    <location>
        <begin position="1332"/>
        <end position="1347"/>
    </location>
</feature>
<feature type="coiled-coil region" evidence="2">
    <location>
        <begin position="1631"/>
        <end position="1707"/>
    </location>
</feature>
<feature type="compositionally biased region" description="Polar residues" evidence="3">
    <location>
        <begin position="739"/>
        <end position="758"/>
    </location>
</feature>
<feature type="compositionally biased region" description="Acidic residues" evidence="3">
    <location>
        <begin position="1016"/>
        <end position="1025"/>
    </location>
</feature>
<dbReference type="PANTHER" id="PTHR32083">
    <property type="entry name" value="CILIA AND FLAGELLA-ASSOCIATED PROTEIN 58-RELATED"/>
    <property type="match status" value="1"/>
</dbReference>
<dbReference type="GO" id="GO:0005856">
    <property type="term" value="C:cytoskeleton"/>
    <property type="evidence" value="ECO:0007669"/>
    <property type="project" value="TreeGrafter"/>
</dbReference>
<name>A0A9P4NRY3_9PEZI</name>
<dbReference type="InterPro" id="IPR003961">
    <property type="entry name" value="FN3_dom"/>
</dbReference>
<feature type="coiled-coil region" evidence="2">
    <location>
        <begin position="1733"/>
        <end position="1890"/>
    </location>
</feature>
<feature type="compositionally biased region" description="Pro residues" evidence="3">
    <location>
        <begin position="296"/>
        <end position="317"/>
    </location>
</feature>
<feature type="compositionally biased region" description="Low complexity" evidence="3">
    <location>
        <begin position="2205"/>
        <end position="2216"/>
    </location>
</feature>
<feature type="compositionally biased region" description="Polar residues" evidence="3">
    <location>
        <begin position="319"/>
        <end position="328"/>
    </location>
</feature>
<feature type="region of interest" description="Disordered" evidence="3">
    <location>
        <begin position="285"/>
        <end position="333"/>
    </location>
</feature>
<feature type="region of interest" description="Disordered" evidence="3">
    <location>
        <begin position="2309"/>
        <end position="2328"/>
    </location>
</feature>
<feature type="compositionally biased region" description="Low complexity" evidence="3">
    <location>
        <begin position="1214"/>
        <end position="1223"/>
    </location>
</feature>
<feature type="compositionally biased region" description="Polar residues" evidence="3">
    <location>
        <begin position="529"/>
        <end position="556"/>
    </location>
</feature>
<reference evidence="5" key="1">
    <citation type="journal article" date="2020" name="Stud. Mycol.">
        <title>101 Dothideomycetes genomes: a test case for predicting lifestyles and emergence of pathogens.</title>
        <authorList>
            <person name="Haridas S."/>
            <person name="Albert R."/>
            <person name="Binder M."/>
            <person name="Bloem J."/>
            <person name="Labutti K."/>
            <person name="Salamov A."/>
            <person name="Andreopoulos B."/>
            <person name="Baker S."/>
            <person name="Barry K."/>
            <person name="Bills G."/>
            <person name="Bluhm B."/>
            <person name="Cannon C."/>
            <person name="Castanera R."/>
            <person name="Culley D."/>
            <person name="Daum C."/>
            <person name="Ezra D."/>
            <person name="Gonzalez J."/>
            <person name="Henrissat B."/>
            <person name="Kuo A."/>
            <person name="Liang C."/>
            <person name="Lipzen A."/>
            <person name="Lutzoni F."/>
            <person name="Magnuson J."/>
            <person name="Mondo S."/>
            <person name="Nolan M."/>
            <person name="Ohm R."/>
            <person name="Pangilinan J."/>
            <person name="Park H.-J."/>
            <person name="Ramirez L."/>
            <person name="Alfaro M."/>
            <person name="Sun H."/>
            <person name="Tritt A."/>
            <person name="Yoshinaga Y."/>
            <person name="Zwiers L.-H."/>
            <person name="Turgeon B."/>
            <person name="Goodwin S."/>
            <person name="Spatafora J."/>
            <person name="Crous P."/>
            <person name="Grigoriev I."/>
        </authorList>
    </citation>
    <scope>NUCLEOTIDE SEQUENCE</scope>
    <source>
        <strain evidence="5">CBS 130266</strain>
    </source>
</reference>
<feature type="compositionally biased region" description="Basic and acidic residues" evidence="3">
    <location>
        <begin position="727"/>
        <end position="738"/>
    </location>
</feature>
<feature type="compositionally biased region" description="Polar residues" evidence="3">
    <location>
        <begin position="501"/>
        <end position="522"/>
    </location>
</feature>
<accession>A0A9P4NRY3</accession>
<feature type="domain" description="Fibronectin type-III" evidence="4">
    <location>
        <begin position="60"/>
        <end position="158"/>
    </location>
</feature>
<feature type="compositionally biased region" description="Polar residues" evidence="3">
    <location>
        <begin position="72"/>
        <end position="81"/>
    </location>
</feature>
<feature type="compositionally biased region" description="Low complexity" evidence="3">
    <location>
        <begin position="575"/>
        <end position="585"/>
    </location>
</feature>
<dbReference type="EMBL" id="MU007038">
    <property type="protein sequence ID" value="KAF2430606.1"/>
    <property type="molecule type" value="Genomic_DNA"/>
</dbReference>
<evidence type="ECO:0000313" key="6">
    <source>
        <dbReference type="Proteomes" id="UP000800235"/>
    </source>
</evidence>
<feature type="region of interest" description="Disordered" evidence="3">
    <location>
        <begin position="236"/>
        <end position="261"/>
    </location>
</feature>
<evidence type="ECO:0000256" key="1">
    <source>
        <dbReference type="ARBA" id="ARBA00023054"/>
    </source>
</evidence>
<feature type="compositionally biased region" description="Polar residues" evidence="3">
    <location>
        <begin position="24"/>
        <end position="43"/>
    </location>
</feature>
<protein>
    <recommendedName>
        <fullName evidence="4">Fibronectin type-III domain-containing protein</fullName>
    </recommendedName>
</protein>
<feature type="region of interest" description="Disordered" evidence="3">
    <location>
        <begin position="1424"/>
        <end position="1466"/>
    </location>
</feature>
<feature type="compositionally biased region" description="Low complexity" evidence="3">
    <location>
        <begin position="1126"/>
        <end position="1137"/>
    </location>
</feature>
<evidence type="ECO:0000313" key="5">
    <source>
        <dbReference type="EMBL" id="KAF2430606.1"/>
    </source>
</evidence>
<feature type="coiled-coil region" evidence="2">
    <location>
        <begin position="1921"/>
        <end position="2024"/>
    </location>
</feature>
<feature type="region of interest" description="Disordered" evidence="3">
    <location>
        <begin position="967"/>
        <end position="1254"/>
    </location>
</feature>
<feature type="compositionally biased region" description="Polar residues" evidence="3">
    <location>
        <begin position="162"/>
        <end position="177"/>
    </location>
</feature>
<evidence type="ECO:0000256" key="3">
    <source>
        <dbReference type="SAM" id="MobiDB-lite"/>
    </source>
</evidence>
<feature type="compositionally biased region" description="Basic and acidic residues" evidence="3">
    <location>
        <begin position="1233"/>
        <end position="1242"/>
    </location>
</feature>
<feature type="region of interest" description="Disordered" evidence="3">
    <location>
        <begin position="1"/>
        <end position="194"/>
    </location>
</feature>
<feature type="region of interest" description="Disordered" evidence="3">
    <location>
        <begin position="873"/>
        <end position="897"/>
    </location>
</feature>
<feature type="compositionally biased region" description="Polar residues" evidence="3">
    <location>
        <begin position="1244"/>
        <end position="1253"/>
    </location>
</feature>
<feature type="region of interest" description="Disordered" evidence="3">
    <location>
        <begin position="1275"/>
        <end position="1366"/>
    </location>
</feature>
<evidence type="ECO:0000256" key="2">
    <source>
        <dbReference type="SAM" id="Coils"/>
    </source>
</evidence>
<feature type="region of interest" description="Disordered" evidence="3">
    <location>
        <begin position="2201"/>
        <end position="2231"/>
    </location>
</feature>
<keyword evidence="6" id="KW-1185">Reference proteome</keyword>
<feature type="compositionally biased region" description="Low complexity" evidence="3">
    <location>
        <begin position="876"/>
        <end position="897"/>
    </location>
</feature>
<feature type="region of interest" description="Disordered" evidence="3">
    <location>
        <begin position="446"/>
        <end position="585"/>
    </location>
</feature>
<feature type="compositionally biased region" description="Basic and acidic residues" evidence="3">
    <location>
        <begin position="675"/>
        <end position="694"/>
    </location>
</feature>